<dbReference type="AlphaFoldDB" id="A0A0C5G3B2"/>
<dbReference type="RefSeq" id="WP_044385171.1">
    <property type="nucleotide sequence ID" value="NZ_CP010849.1"/>
</dbReference>
<organism evidence="1 2">
    <name type="scientific">Streptomyces cyaneogriseus subsp. noncyanogenus</name>
    <dbReference type="NCBI Taxonomy" id="477245"/>
    <lineage>
        <taxon>Bacteria</taxon>
        <taxon>Bacillati</taxon>
        <taxon>Actinomycetota</taxon>
        <taxon>Actinomycetes</taxon>
        <taxon>Kitasatosporales</taxon>
        <taxon>Streptomycetaceae</taxon>
        <taxon>Streptomyces</taxon>
    </lineage>
</organism>
<proteinExistence type="predicted"/>
<dbReference type="HOGENOM" id="CLU_2371436_0_0_11"/>
<sequence length="98" mass="11039">MARITRETGNESIQEIEIFDVDLSEADKAAFRSAPERFAEDFLESEGFTVNRVVVERRLQDGDGTDTDPGFCDRPLKLVHAKVGSLASTWIWMCPHPI</sequence>
<name>A0A0C5G3B2_9ACTN</name>
<gene>
    <name evidence="1" type="ORF">TU94_26280</name>
</gene>
<protein>
    <submittedName>
        <fullName evidence="1">Uncharacterized protein</fullName>
    </submittedName>
</protein>
<accession>A0A0C5G3B2</accession>
<evidence type="ECO:0000313" key="2">
    <source>
        <dbReference type="Proteomes" id="UP000032234"/>
    </source>
</evidence>
<reference evidence="1 2" key="1">
    <citation type="submission" date="2015-02" db="EMBL/GenBank/DDBJ databases">
        <title>Genome sequence of thermotolerant Streptomyces cyaneogriseus subsp. Noncyanogenus NMWT1, the producer of nematocidal antibiotics nemadectin.</title>
        <authorList>
            <person name="Wang H."/>
            <person name="Li C."/>
            <person name="Xiang W."/>
            <person name="Wang X."/>
        </authorList>
    </citation>
    <scope>NUCLEOTIDE SEQUENCE [LARGE SCALE GENOMIC DNA]</scope>
    <source>
        <strain evidence="1 2">NMWT 1</strain>
    </source>
</reference>
<dbReference type="PATRIC" id="fig|477245.3.peg.5560"/>
<dbReference type="KEGG" id="scw:TU94_26280"/>
<dbReference type="OrthoDB" id="9880673at2"/>
<dbReference type="EMBL" id="CP010849">
    <property type="protein sequence ID" value="AJP04448.1"/>
    <property type="molecule type" value="Genomic_DNA"/>
</dbReference>
<dbReference type="Proteomes" id="UP000032234">
    <property type="component" value="Chromosome"/>
</dbReference>
<evidence type="ECO:0000313" key="1">
    <source>
        <dbReference type="EMBL" id="AJP04448.1"/>
    </source>
</evidence>
<keyword evidence="2" id="KW-1185">Reference proteome</keyword>